<dbReference type="eggNOG" id="ENOG502S2E4">
    <property type="taxonomic scope" value="Eukaryota"/>
</dbReference>
<dbReference type="PANTHER" id="PTHR31836:SF29">
    <property type="entry name" value="RLPA-LIKE PROTEIN DOUBLE-PSI BETA-BARREL DOMAIN-CONTAINING PROTEIN"/>
    <property type="match status" value="1"/>
</dbReference>
<feature type="compositionally biased region" description="Acidic residues" evidence="2">
    <location>
        <begin position="187"/>
        <end position="198"/>
    </location>
</feature>
<feature type="compositionally biased region" description="Basic and acidic residues" evidence="2">
    <location>
        <begin position="146"/>
        <end position="167"/>
    </location>
</feature>
<dbReference type="PANTHER" id="PTHR31836">
    <property type="match status" value="1"/>
</dbReference>
<gene>
    <name evidence="4" type="ORF">PSEUBRA_SCAF17g04304</name>
</gene>
<feature type="region of interest" description="Disordered" evidence="2">
    <location>
        <begin position="103"/>
        <end position="242"/>
    </location>
</feature>
<evidence type="ECO:0000256" key="1">
    <source>
        <dbReference type="ARBA" id="ARBA00022729"/>
    </source>
</evidence>
<keyword evidence="5" id="KW-1185">Reference proteome</keyword>
<feature type="compositionally biased region" description="Low complexity" evidence="2">
    <location>
        <begin position="168"/>
        <end position="186"/>
    </location>
</feature>
<accession>V5ECW9</accession>
<reference evidence="5" key="1">
    <citation type="journal article" date="2013" name="Genome Announc.">
        <title>Draft genome sequence of Pseudozyma brasiliensis sp. nov. strain GHG001, a high producer of endo-1,4-xylanase isolated from an insect pest of sugarcane.</title>
        <authorList>
            <person name="Oliveira J.V.D.C."/>
            <person name="dos Santos R.A.C."/>
            <person name="Borges T.A."/>
            <person name="Riano-Pachon D.M."/>
            <person name="Goldman G.H."/>
        </authorList>
    </citation>
    <scope>NUCLEOTIDE SEQUENCE [LARGE SCALE GENOMIC DNA]</scope>
    <source>
        <strain evidence="5">GHG001</strain>
    </source>
</reference>
<dbReference type="GeneID" id="27417857"/>
<dbReference type="InterPro" id="IPR036908">
    <property type="entry name" value="RlpA-like_sf"/>
</dbReference>
<evidence type="ECO:0008006" key="6">
    <source>
        <dbReference type="Google" id="ProtNLM"/>
    </source>
</evidence>
<protein>
    <recommendedName>
        <fullName evidence="6">RlpA-like protein double-psi beta-barrel domain-containing protein</fullName>
    </recommendedName>
</protein>
<dbReference type="RefSeq" id="XP_016293290.1">
    <property type="nucleotide sequence ID" value="XM_016435238.1"/>
</dbReference>
<dbReference type="SUPFAM" id="SSF50685">
    <property type="entry name" value="Barwin-like endoglucanases"/>
    <property type="match status" value="1"/>
</dbReference>
<organism evidence="4 5">
    <name type="scientific">Kalmanozyma brasiliensis (strain GHG001)</name>
    <name type="common">Yeast</name>
    <name type="synonym">Pseudozyma brasiliensis</name>
    <dbReference type="NCBI Taxonomy" id="1365824"/>
    <lineage>
        <taxon>Eukaryota</taxon>
        <taxon>Fungi</taxon>
        <taxon>Dikarya</taxon>
        <taxon>Basidiomycota</taxon>
        <taxon>Ustilaginomycotina</taxon>
        <taxon>Ustilaginomycetes</taxon>
        <taxon>Ustilaginales</taxon>
        <taxon>Ustilaginaceae</taxon>
        <taxon>Kalmanozyma</taxon>
    </lineage>
</organism>
<feature type="compositionally biased region" description="Gly residues" evidence="2">
    <location>
        <begin position="103"/>
        <end position="112"/>
    </location>
</feature>
<evidence type="ECO:0000313" key="4">
    <source>
        <dbReference type="EMBL" id="EST08301.1"/>
    </source>
</evidence>
<dbReference type="STRING" id="1365824.V5ECW9"/>
<dbReference type="OrthoDB" id="623670at2759"/>
<dbReference type="CDD" id="cd22191">
    <property type="entry name" value="DPBB_RlpA_EXP_N-like"/>
    <property type="match status" value="1"/>
</dbReference>
<feature type="compositionally biased region" description="Polar residues" evidence="2">
    <location>
        <begin position="131"/>
        <end position="142"/>
    </location>
</feature>
<evidence type="ECO:0000256" key="3">
    <source>
        <dbReference type="SAM" id="SignalP"/>
    </source>
</evidence>
<evidence type="ECO:0000313" key="5">
    <source>
        <dbReference type="Proteomes" id="UP000019377"/>
    </source>
</evidence>
<sequence length="371" mass="40314">MVSFRIYPIIAVLVTAVSLVSLSTARPIRSTSIHARAGGNVIHGHRQTPIHIHRRNDHGDVTSHDGYESQLHALEAALKHYEEYGDAESLKTYLKGFTGGSDAGKGNNGDGGDAAKNSPQAAPKEDEKPNQDQSGNNAAKNSPQETPKDDKKEDKKEDKDQSGDKQKQQQQSQPQQQQQQQQQSEQPSEDDCEDDDHSDDIQAPQPKPQPQPQSQPKMVKQPKPQSQSYTSPSSNSSDASNSINGYTIPSFTTDSAPSTISLYTASPFSGRATFYNTGLGACGITNADNDPIVAISRDLFEQYNPSDGNPNNNSLCGKKVEISWNGKKAYAFATDECPGCEKTSLDCSPGVFEQLDNKDKGVLDGISWRFV</sequence>
<dbReference type="OMA" id="LFEQYNP"/>
<dbReference type="InterPro" id="IPR051477">
    <property type="entry name" value="Expansin_CellWall"/>
</dbReference>
<dbReference type="Gene3D" id="2.40.40.10">
    <property type="entry name" value="RlpA-like domain"/>
    <property type="match status" value="1"/>
</dbReference>
<dbReference type="HOGENOM" id="CLU_746224_0_0_1"/>
<feature type="compositionally biased region" description="Low complexity" evidence="2">
    <location>
        <begin position="214"/>
        <end position="242"/>
    </location>
</feature>
<name>V5ECW9_KALBG</name>
<proteinExistence type="predicted"/>
<evidence type="ECO:0000256" key="2">
    <source>
        <dbReference type="SAM" id="MobiDB-lite"/>
    </source>
</evidence>
<dbReference type="Proteomes" id="UP000019377">
    <property type="component" value="Unassembled WGS sequence"/>
</dbReference>
<dbReference type="AlphaFoldDB" id="V5ECW9"/>
<keyword evidence="1 3" id="KW-0732">Signal</keyword>
<feature type="signal peptide" evidence="3">
    <location>
        <begin position="1"/>
        <end position="25"/>
    </location>
</feature>
<feature type="chain" id="PRO_5004732197" description="RlpA-like protein double-psi beta-barrel domain-containing protein" evidence="3">
    <location>
        <begin position="26"/>
        <end position="371"/>
    </location>
</feature>
<dbReference type="EMBL" id="KI545859">
    <property type="protein sequence ID" value="EST08301.1"/>
    <property type="molecule type" value="Genomic_DNA"/>
</dbReference>